<feature type="region of interest" description="Disordered" evidence="4">
    <location>
        <begin position="223"/>
        <end position="276"/>
    </location>
</feature>
<gene>
    <name evidence="5" type="ORF">TWF730_004640</name>
</gene>
<keyword evidence="6" id="KW-1185">Reference proteome</keyword>
<dbReference type="PANTHER" id="PTHR14150:SF12">
    <property type="entry name" value="U3 SMALL NUCLEOLAR RNA-ASSOCIATED PROTEIN 14 HOMOLOG A"/>
    <property type="match status" value="1"/>
</dbReference>
<protein>
    <submittedName>
        <fullName evidence="5">Uncharacterized protein</fullName>
    </submittedName>
</protein>
<dbReference type="Proteomes" id="UP001373714">
    <property type="component" value="Unassembled WGS sequence"/>
</dbReference>
<proteinExistence type="predicted"/>
<dbReference type="GO" id="GO:0032040">
    <property type="term" value="C:small-subunit processome"/>
    <property type="evidence" value="ECO:0007669"/>
    <property type="project" value="InterPro"/>
</dbReference>
<evidence type="ECO:0000256" key="3">
    <source>
        <dbReference type="ARBA" id="ARBA00023242"/>
    </source>
</evidence>
<comment type="caution">
    <text evidence="5">The sequence shown here is derived from an EMBL/GenBank/DDBJ whole genome shotgun (WGS) entry which is preliminary data.</text>
</comment>
<keyword evidence="2" id="KW-0597">Phosphoprotein</keyword>
<feature type="compositionally biased region" description="Acidic residues" evidence="4">
    <location>
        <begin position="246"/>
        <end position="256"/>
    </location>
</feature>
<feature type="region of interest" description="Disordered" evidence="4">
    <location>
        <begin position="496"/>
        <end position="517"/>
    </location>
</feature>
<feature type="region of interest" description="Disordered" evidence="4">
    <location>
        <begin position="166"/>
        <end position="200"/>
    </location>
</feature>
<keyword evidence="3" id="KW-0539">Nucleus</keyword>
<feature type="region of interest" description="Disordered" evidence="4">
    <location>
        <begin position="393"/>
        <end position="421"/>
    </location>
</feature>
<feature type="compositionally biased region" description="Basic residues" evidence="4">
    <location>
        <begin position="189"/>
        <end position="199"/>
    </location>
</feature>
<dbReference type="EMBL" id="JAVHNS010000019">
    <property type="protein sequence ID" value="KAK6330140.1"/>
    <property type="molecule type" value="Genomic_DNA"/>
</dbReference>
<evidence type="ECO:0000256" key="1">
    <source>
        <dbReference type="ARBA" id="ARBA00004604"/>
    </source>
</evidence>
<dbReference type="GO" id="GO:0006364">
    <property type="term" value="P:rRNA processing"/>
    <property type="evidence" value="ECO:0007669"/>
    <property type="project" value="InterPro"/>
</dbReference>
<dbReference type="InterPro" id="IPR006709">
    <property type="entry name" value="SSU_processome_Utp14"/>
</dbReference>
<evidence type="ECO:0000256" key="2">
    <source>
        <dbReference type="ARBA" id="ARBA00022553"/>
    </source>
</evidence>
<dbReference type="AlphaFoldDB" id="A0AAV9TWT8"/>
<accession>A0AAV9TWT8</accession>
<feature type="region of interest" description="Disordered" evidence="4">
    <location>
        <begin position="351"/>
        <end position="376"/>
    </location>
</feature>
<comment type="subcellular location">
    <subcellularLocation>
        <location evidence="1">Nucleus</location>
        <location evidence="1">Nucleolus</location>
    </subcellularLocation>
</comment>
<feature type="compositionally biased region" description="Polar residues" evidence="4">
    <location>
        <begin position="394"/>
        <end position="413"/>
    </location>
</feature>
<organism evidence="5 6">
    <name type="scientific">Orbilia blumenaviensis</name>
    <dbReference type="NCBI Taxonomy" id="1796055"/>
    <lineage>
        <taxon>Eukaryota</taxon>
        <taxon>Fungi</taxon>
        <taxon>Dikarya</taxon>
        <taxon>Ascomycota</taxon>
        <taxon>Pezizomycotina</taxon>
        <taxon>Orbiliomycetes</taxon>
        <taxon>Orbiliales</taxon>
        <taxon>Orbiliaceae</taxon>
        <taxon>Orbilia</taxon>
    </lineage>
</organism>
<name>A0AAV9TWT8_9PEZI</name>
<feature type="compositionally biased region" description="Basic and acidic residues" evidence="4">
    <location>
        <begin position="259"/>
        <end position="273"/>
    </location>
</feature>
<evidence type="ECO:0000313" key="6">
    <source>
        <dbReference type="Proteomes" id="UP001373714"/>
    </source>
</evidence>
<evidence type="ECO:0000313" key="5">
    <source>
        <dbReference type="EMBL" id="KAK6330140.1"/>
    </source>
</evidence>
<feature type="region of interest" description="Disordered" evidence="4">
    <location>
        <begin position="27"/>
        <end position="47"/>
    </location>
</feature>
<evidence type="ECO:0000256" key="4">
    <source>
        <dbReference type="SAM" id="MobiDB-lite"/>
    </source>
</evidence>
<reference evidence="5 6" key="1">
    <citation type="submission" date="2019-10" db="EMBL/GenBank/DDBJ databases">
        <authorList>
            <person name="Palmer J.M."/>
        </authorList>
    </citation>
    <scope>NUCLEOTIDE SEQUENCE [LARGE SCALE GENOMIC DNA]</scope>
    <source>
        <strain evidence="5 6">TWF730</strain>
    </source>
</reference>
<sequence>MTATQCAEHEPRRHDPATILREEVNTFSQAASSQRKRKRGVSETTRTGDETISARLDINDLDVIVGNSRLRNHLKGLVDDTGAEASSASKHQKLSAPTPHTLQVRLNRQEAYSTTKQTLNKWLDAVKSNRNAEQLIFPLGGKPSDQIRGVQAEPTSKLEDRISRTLSLPVQNNHKDKAAPDCGDPAKPSSKRTKARTAHLRMERELLLRKEAKAKRLRKIKSKSYRRLLRKDQQKAAKQLLPSENADVDDTEDGLEAGEGSHSEDDQVLDEKLPLTLQNKKVSSGQRLFAMKFMEEAEKRSALRDQTLEAPGSDVNPLGRRIFHDGLLASRARHTESTIAINQSERLLHTSPATFLDPKPIQSTENTNPWLCHQPVNEEIPPSKLLKPLKIERQPSTSARDISNRQTATSASASLVPHSSIPMSSITQESIHTSLVPSSQPPDIPRNEQPELLARAFAGDNILPEIAEEREKQAGPLEPGASGLRGWGAWGASLGDTTKARRQKKATQQQTKNKKVRTDKVIMGQKLCKKGMKYLATNIPYPFETSDQYERSLRFPIGQEWSTKQTHQTLTAPKVIVKGGTVIAPLS</sequence>
<dbReference type="Pfam" id="PF04615">
    <property type="entry name" value="Utp14"/>
    <property type="match status" value="2"/>
</dbReference>
<dbReference type="PANTHER" id="PTHR14150">
    <property type="entry name" value="U3 SMALL NUCLEOLAR RNA-ASSOCIATED PROTEIN 14"/>
    <property type="match status" value="1"/>
</dbReference>